<dbReference type="Proteomes" id="UP000549882">
    <property type="component" value="Unassembled WGS sequence"/>
</dbReference>
<reference evidence="1 2" key="1">
    <citation type="submission" date="2020-08" db="EMBL/GenBank/DDBJ databases">
        <title>Genomic Encyclopedia of Type Strains, Phase IV (KMG-V): Genome sequencing to study the core and pangenomes of soil and plant-associated prokaryotes.</title>
        <authorList>
            <person name="Whitman W."/>
        </authorList>
    </citation>
    <scope>NUCLEOTIDE SEQUENCE [LARGE SCALE GENOMIC DNA]</scope>
    <source>
        <strain evidence="1 2">SEMIA 4064</strain>
    </source>
</reference>
<accession>A0A7W9D460</accession>
<gene>
    <name evidence="1" type="ORF">GGD50_005251</name>
</gene>
<dbReference type="EMBL" id="JACHBI010000013">
    <property type="protein sequence ID" value="MBB5576606.1"/>
    <property type="molecule type" value="Genomic_DNA"/>
</dbReference>
<evidence type="ECO:0000313" key="1">
    <source>
        <dbReference type="EMBL" id="MBB5576606.1"/>
    </source>
</evidence>
<comment type="caution">
    <text evidence="1">The sequence shown here is derived from an EMBL/GenBank/DDBJ whole genome shotgun (WGS) entry which is preliminary data.</text>
</comment>
<evidence type="ECO:0000313" key="2">
    <source>
        <dbReference type="Proteomes" id="UP000549882"/>
    </source>
</evidence>
<dbReference type="AlphaFoldDB" id="A0A7W9D460"/>
<proteinExistence type="predicted"/>
<keyword evidence="2" id="KW-1185">Reference proteome</keyword>
<protein>
    <submittedName>
        <fullName evidence="1">Uncharacterized protein</fullName>
    </submittedName>
</protein>
<sequence>MIRQCLSYGLIDAIIGDDVDFLRTLSESAA</sequence>
<organism evidence="1 2">
    <name type="scientific">Rhizobium paranaense</name>
    <dbReference type="NCBI Taxonomy" id="1650438"/>
    <lineage>
        <taxon>Bacteria</taxon>
        <taxon>Pseudomonadati</taxon>
        <taxon>Pseudomonadota</taxon>
        <taxon>Alphaproteobacteria</taxon>
        <taxon>Hyphomicrobiales</taxon>
        <taxon>Rhizobiaceae</taxon>
        <taxon>Rhizobium/Agrobacterium group</taxon>
        <taxon>Rhizobium</taxon>
    </lineage>
</organism>
<name>A0A7W9D460_9HYPH</name>